<sequence length="342" mass="36407">MCSSIVSVSGAGHVTFVPGIASGASTRTQPVAGGSAVKQLLNQLFYAEQGSKKQLAQDLRDKLNDLREELGAEQFKNILGELAAGSESPQFRQLLQPLLGPRLAGGLGVGGGAAGGGPSSGRVYGFGEKMSNKPILSGANYFNYRPDRSNPGKKPNDIWSGFSQGPDGNCVTVSAIKAAMMQFGQKPTDVFKEVKETDDGYYVKMRDGFELHLTKDELRQAALASKFKGTDPEMLADAIFMFAVSGKRIEMEGNGIDDDINKSKRSYADALESMNNGEAAHEALDRLGLRGLYRPSTSSELANGRLGIVAYDGHSMAVIGGLVEMWGTRGGHPKAGIAYTFL</sequence>
<keyword evidence="1" id="KW-0175">Coiled coil</keyword>
<evidence type="ECO:0000313" key="2">
    <source>
        <dbReference type="EMBL" id="PFG70030.1"/>
    </source>
</evidence>
<accession>A0A7Z1K3Z4</accession>
<reference evidence="2 3" key="1">
    <citation type="submission" date="2017-09" db="EMBL/GenBank/DDBJ databases">
        <authorList>
            <person name="DeBolt S."/>
            <person name="Huntemann M."/>
            <person name="Clum A."/>
            <person name="Pillay M."/>
            <person name="Palaniappan K."/>
            <person name="Varghese N."/>
            <person name="Mikhailova N."/>
            <person name="Stamatis D."/>
            <person name="Reddy T."/>
            <person name="Daum C."/>
            <person name="Shapiro N."/>
            <person name="Ivanova N."/>
            <person name="Kyrpides N."/>
            <person name="Woyke T."/>
        </authorList>
    </citation>
    <scope>NUCLEOTIDE SEQUENCE [LARGE SCALE GENOMIC DNA]</scope>
    <source>
        <strain evidence="2 3">A2-S9</strain>
    </source>
</reference>
<gene>
    <name evidence="2" type="ORF">DM05_0334</name>
</gene>
<evidence type="ECO:0000313" key="3">
    <source>
        <dbReference type="Proteomes" id="UP000221580"/>
    </source>
</evidence>
<dbReference type="AlphaFoldDB" id="A0A7Z1K3Z4"/>
<proteinExistence type="predicted"/>
<reference evidence="2 3" key="2">
    <citation type="submission" date="2017-10" db="EMBL/GenBank/DDBJ databases">
        <title>Bacterial endophytes that colonize and modify switchgrass growth.</title>
        <authorList>
            <person name="Debolt S."/>
        </authorList>
    </citation>
    <scope>NUCLEOTIDE SEQUENCE [LARGE SCALE GENOMIC DNA]</scope>
    <source>
        <strain evidence="2 3">A2-S9</strain>
    </source>
</reference>
<name>A0A7Z1K3Z4_9PSED</name>
<comment type="caution">
    <text evidence="2">The sequence shown here is derived from an EMBL/GenBank/DDBJ whole genome shotgun (WGS) entry which is preliminary data.</text>
</comment>
<organism evidence="2 3">
    <name type="scientific">Pseudomonas poae</name>
    <dbReference type="NCBI Taxonomy" id="200451"/>
    <lineage>
        <taxon>Bacteria</taxon>
        <taxon>Pseudomonadati</taxon>
        <taxon>Pseudomonadota</taxon>
        <taxon>Gammaproteobacteria</taxon>
        <taxon>Pseudomonadales</taxon>
        <taxon>Pseudomonadaceae</taxon>
        <taxon>Pseudomonas</taxon>
    </lineage>
</organism>
<feature type="coiled-coil region" evidence="1">
    <location>
        <begin position="49"/>
        <end position="76"/>
    </location>
</feature>
<dbReference type="Proteomes" id="UP000221580">
    <property type="component" value="Unassembled WGS sequence"/>
</dbReference>
<evidence type="ECO:0000256" key="1">
    <source>
        <dbReference type="SAM" id="Coils"/>
    </source>
</evidence>
<evidence type="ECO:0008006" key="4">
    <source>
        <dbReference type="Google" id="ProtNLM"/>
    </source>
</evidence>
<dbReference type="EMBL" id="PDJN01000001">
    <property type="protein sequence ID" value="PFG70030.1"/>
    <property type="molecule type" value="Genomic_DNA"/>
</dbReference>
<protein>
    <recommendedName>
        <fullName evidence="4">Type III secretion effector protein</fullName>
    </recommendedName>
</protein>